<reference evidence="2" key="3">
    <citation type="submission" date="2025-08" db="UniProtKB">
        <authorList>
            <consortium name="RefSeq"/>
        </authorList>
    </citation>
    <scope>IDENTIFICATION</scope>
    <source>
        <strain evidence="2">CBS 342.82</strain>
    </source>
</reference>
<protein>
    <submittedName>
        <fullName evidence="2">Uncharacterized protein</fullName>
    </submittedName>
</protein>
<sequence length="185" mass="20960">MLKGDPMLVLIPLDERIRLRLNLRLICATYRCSTSLPLPANVLARGSSPSHLLDGISWGSATFSAMRIGVRERGNRPLETRFQPPFAAPMVGISVLLGGLPAKVRESIFNINRKRFWTEISIVLRLKIRRMLDRRRNRTCDVKVQLQSHGAVDMYRSARQIYHFQTQAHSSDNNLGMFEASSVLS</sequence>
<name>A0A6J3MCF6_9PEZI</name>
<evidence type="ECO:0000313" key="1">
    <source>
        <dbReference type="Proteomes" id="UP000504637"/>
    </source>
</evidence>
<gene>
    <name evidence="2" type="ORF">K489DRAFT_165325</name>
</gene>
<dbReference type="AlphaFoldDB" id="A0A6J3MCF6"/>
<evidence type="ECO:0000313" key="2">
    <source>
        <dbReference type="RefSeq" id="XP_033462741.1"/>
    </source>
</evidence>
<dbReference type="Proteomes" id="UP000504637">
    <property type="component" value="Unplaced"/>
</dbReference>
<keyword evidence="1" id="KW-1185">Reference proteome</keyword>
<accession>A0A6J3MCF6</accession>
<reference evidence="2" key="1">
    <citation type="submission" date="2020-01" db="EMBL/GenBank/DDBJ databases">
        <authorList>
            <consortium name="DOE Joint Genome Institute"/>
            <person name="Haridas S."/>
            <person name="Albert R."/>
            <person name="Binder M."/>
            <person name="Bloem J."/>
            <person name="Labutti K."/>
            <person name="Salamov A."/>
            <person name="Andreopoulos B."/>
            <person name="Baker S.E."/>
            <person name="Barry K."/>
            <person name="Bills G."/>
            <person name="Bluhm B.H."/>
            <person name="Cannon C."/>
            <person name="Castanera R."/>
            <person name="Culley D.E."/>
            <person name="Daum C."/>
            <person name="Ezra D."/>
            <person name="Gonzalez J.B."/>
            <person name="Henrissat B."/>
            <person name="Kuo A."/>
            <person name="Liang C."/>
            <person name="Lipzen A."/>
            <person name="Lutzoni F."/>
            <person name="Magnuson J."/>
            <person name="Mondo S."/>
            <person name="Nolan M."/>
            <person name="Ohm R."/>
            <person name="Pangilinan J."/>
            <person name="Park H.-J."/>
            <person name="Ramirez L."/>
            <person name="Alfaro M."/>
            <person name="Sun H."/>
            <person name="Tritt A."/>
            <person name="Yoshinaga Y."/>
            <person name="Zwiers L.-H."/>
            <person name="Turgeon B.G."/>
            <person name="Goodwin S.B."/>
            <person name="Spatafora J.W."/>
            <person name="Crous P.W."/>
            <person name="Grigoriev I.V."/>
        </authorList>
    </citation>
    <scope>NUCLEOTIDE SEQUENCE</scope>
    <source>
        <strain evidence="2">CBS 342.82</strain>
    </source>
</reference>
<proteinExistence type="predicted"/>
<dbReference type="RefSeq" id="XP_033462741.1">
    <property type="nucleotide sequence ID" value="XM_033599334.1"/>
</dbReference>
<dbReference type="GeneID" id="54357133"/>
<organism evidence="2">
    <name type="scientific">Dissoconium aciculare CBS 342.82</name>
    <dbReference type="NCBI Taxonomy" id="1314786"/>
    <lineage>
        <taxon>Eukaryota</taxon>
        <taxon>Fungi</taxon>
        <taxon>Dikarya</taxon>
        <taxon>Ascomycota</taxon>
        <taxon>Pezizomycotina</taxon>
        <taxon>Dothideomycetes</taxon>
        <taxon>Dothideomycetidae</taxon>
        <taxon>Mycosphaerellales</taxon>
        <taxon>Dissoconiaceae</taxon>
        <taxon>Dissoconium</taxon>
    </lineage>
</organism>
<reference evidence="2" key="2">
    <citation type="submission" date="2020-04" db="EMBL/GenBank/DDBJ databases">
        <authorList>
            <consortium name="NCBI Genome Project"/>
        </authorList>
    </citation>
    <scope>NUCLEOTIDE SEQUENCE</scope>
    <source>
        <strain evidence="2">CBS 342.82</strain>
    </source>
</reference>